<proteinExistence type="predicted"/>
<comment type="caution">
    <text evidence="1">The sequence shown here is derived from an EMBL/GenBank/DDBJ whole genome shotgun (WGS) entry which is preliminary data.</text>
</comment>
<keyword evidence="2" id="KW-1185">Reference proteome</keyword>
<gene>
    <name evidence="1" type="ORF">BN9_030060</name>
</gene>
<sequence length="251" mass="28437">MTLEISTSSLVCCSFMGLQQVQTDQIAALMKIAAKPEEYEIAGIQTHCGSSRTRNQSVVQTFVYIRCNETISAFFCEKFGTAARHLLKGEMYCIRCRRSEMNFPINEPNANTEEDLEGECLTPEAVSSLLDIVGDAIVDIHDAFQIFSVGSDADAKLTFSGLFQALELVGRKYWRSHGRKSSDFLGAGNVHTILQNLIKSHDISVKKIPYHNVQRPFLTYIDFIAVYAKFITELNRPHFWKVRSNFDQLYK</sequence>
<protein>
    <submittedName>
        <fullName evidence="1">Uncharacterized protein</fullName>
    </submittedName>
</protein>
<accession>A0A024G637</accession>
<evidence type="ECO:0000313" key="1">
    <source>
        <dbReference type="EMBL" id="CCI42222.1"/>
    </source>
</evidence>
<name>A0A024G637_9STRA</name>
<reference evidence="1 2" key="1">
    <citation type="submission" date="2012-05" db="EMBL/GenBank/DDBJ databases">
        <title>Recombination and specialization in a pathogen metapopulation.</title>
        <authorList>
            <person name="Gardiner A."/>
            <person name="Kemen E."/>
            <person name="Schultz-Larsen T."/>
            <person name="MacLean D."/>
            <person name="Van Oosterhout C."/>
            <person name="Jones J.D.G."/>
        </authorList>
    </citation>
    <scope>NUCLEOTIDE SEQUENCE [LARGE SCALE GENOMIC DNA]</scope>
    <source>
        <strain evidence="1 2">Ac Nc2</strain>
    </source>
</reference>
<dbReference type="OrthoDB" id="91404at2759"/>
<organism evidence="1 2">
    <name type="scientific">Albugo candida</name>
    <dbReference type="NCBI Taxonomy" id="65357"/>
    <lineage>
        <taxon>Eukaryota</taxon>
        <taxon>Sar</taxon>
        <taxon>Stramenopiles</taxon>
        <taxon>Oomycota</taxon>
        <taxon>Peronosporomycetes</taxon>
        <taxon>Albuginales</taxon>
        <taxon>Albuginaceae</taxon>
        <taxon>Albugo</taxon>
    </lineage>
</organism>
<dbReference type="InParanoid" id="A0A024G637"/>
<dbReference type="AlphaFoldDB" id="A0A024G637"/>
<evidence type="ECO:0000313" key="2">
    <source>
        <dbReference type="Proteomes" id="UP000053237"/>
    </source>
</evidence>
<dbReference type="EMBL" id="CAIX01000031">
    <property type="protein sequence ID" value="CCI42222.1"/>
    <property type="molecule type" value="Genomic_DNA"/>
</dbReference>
<dbReference type="Proteomes" id="UP000053237">
    <property type="component" value="Unassembled WGS sequence"/>
</dbReference>